<dbReference type="PANTHER" id="PTHR32409">
    <property type="entry name" value="MITOCHONDRIAL IMPORT RECEPTOR SUBUNIT TOM20-1-RELATED"/>
    <property type="match status" value="1"/>
</dbReference>
<dbReference type="GO" id="GO:0045040">
    <property type="term" value="P:protein insertion into mitochondrial outer membrane"/>
    <property type="evidence" value="ECO:0007669"/>
    <property type="project" value="InterPro"/>
</dbReference>
<evidence type="ECO:0000256" key="8">
    <source>
        <dbReference type="ARBA" id="ARBA00022989"/>
    </source>
</evidence>
<keyword evidence="4" id="KW-0813">Transport</keyword>
<keyword evidence="6" id="KW-1000">Mitochondrion outer membrane</keyword>
<gene>
    <name evidence="11" type="ORF">Tci_507354</name>
</gene>
<name>A0A699IDB9_TANCI</name>
<dbReference type="Pfam" id="PF06552">
    <property type="entry name" value="TOM20_plant"/>
    <property type="match status" value="1"/>
</dbReference>
<protein>
    <submittedName>
        <fullName evidence="11">Mitochondrial import receptor subunit TOM20-like</fullName>
    </submittedName>
</protein>
<dbReference type="EMBL" id="BKCJ010268849">
    <property type="protein sequence ID" value="GEZ35381.1"/>
    <property type="molecule type" value="Genomic_DNA"/>
</dbReference>
<evidence type="ECO:0000256" key="1">
    <source>
        <dbReference type="ARBA" id="ARBA00003450"/>
    </source>
</evidence>
<dbReference type="PANTHER" id="PTHR32409:SF3">
    <property type="entry name" value="MITOCHONDRIAL IMPORT RECEPTOR SUBUNIT TOM20-1-RELATED"/>
    <property type="match status" value="1"/>
</dbReference>
<dbReference type="GO" id="GO:0005742">
    <property type="term" value="C:mitochondrial outer membrane translocase complex"/>
    <property type="evidence" value="ECO:0007669"/>
    <property type="project" value="InterPro"/>
</dbReference>
<evidence type="ECO:0000313" key="11">
    <source>
        <dbReference type="EMBL" id="GEZ35381.1"/>
    </source>
</evidence>
<dbReference type="InterPro" id="IPR010547">
    <property type="entry name" value="TOM20_imprt_rcpt"/>
</dbReference>
<evidence type="ECO:0000256" key="7">
    <source>
        <dbReference type="ARBA" id="ARBA00022927"/>
    </source>
</evidence>
<sequence>MDMMNVPELERIMLFEQARMAAEGEYLKNPTDVDNLTRWGGALLELSQYGTIDESKKMLIEAVSRLEEALSINPAKHEARWCLGNAYTANAFLISNHDEAKILLDEAFRCFERAVEESPETQHYLQSLFACSKEVEASETGPFLSM</sequence>
<keyword evidence="10" id="KW-0472">Membrane</keyword>
<evidence type="ECO:0000256" key="4">
    <source>
        <dbReference type="ARBA" id="ARBA00022448"/>
    </source>
</evidence>
<evidence type="ECO:0000256" key="6">
    <source>
        <dbReference type="ARBA" id="ARBA00022787"/>
    </source>
</evidence>
<proteinExistence type="inferred from homology"/>
<keyword evidence="5" id="KW-0812">Transmembrane</keyword>
<evidence type="ECO:0000256" key="2">
    <source>
        <dbReference type="ARBA" id="ARBA00004572"/>
    </source>
</evidence>
<keyword evidence="11" id="KW-0675">Receptor</keyword>
<dbReference type="InterPro" id="IPR011990">
    <property type="entry name" value="TPR-like_helical_dom_sf"/>
</dbReference>
<accession>A0A699IDB9</accession>
<organism evidence="11">
    <name type="scientific">Tanacetum cinerariifolium</name>
    <name type="common">Dalmatian daisy</name>
    <name type="synonym">Chrysanthemum cinerariifolium</name>
    <dbReference type="NCBI Taxonomy" id="118510"/>
    <lineage>
        <taxon>Eukaryota</taxon>
        <taxon>Viridiplantae</taxon>
        <taxon>Streptophyta</taxon>
        <taxon>Embryophyta</taxon>
        <taxon>Tracheophyta</taxon>
        <taxon>Spermatophyta</taxon>
        <taxon>Magnoliopsida</taxon>
        <taxon>eudicotyledons</taxon>
        <taxon>Gunneridae</taxon>
        <taxon>Pentapetalae</taxon>
        <taxon>asterids</taxon>
        <taxon>campanulids</taxon>
        <taxon>Asterales</taxon>
        <taxon>Asteraceae</taxon>
        <taxon>Asteroideae</taxon>
        <taxon>Anthemideae</taxon>
        <taxon>Anthemidinae</taxon>
        <taxon>Tanacetum</taxon>
    </lineage>
</organism>
<evidence type="ECO:0000256" key="5">
    <source>
        <dbReference type="ARBA" id="ARBA00022692"/>
    </source>
</evidence>
<evidence type="ECO:0000256" key="3">
    <source>
        <dbReference type="ARBA" id="ARBA00005792"/>
    </source>
</evidence>
<keyword evidence="7" id="KW-0653">Protein transport</keyword>
<dbReference type="SUPFAM" id="SSF48452">
    <property type="entry name" value="TPR-like"/>
    <property type="match status" value="1"/>
</dbReference>
<keyword evidence="9" id="KW-0496">Mitochondrion</keyword>
<dbReference type="Gene3D" id="1.25.40.10">
    <property type="entry name" value="Tetratricopeptide repeat domain"/>
    <property type="match status" value="1"/>
</dbReference>
<dbReference type="GO" id="GO:0015031">
    <property type="term" value="P:protein transport"/>
    <property type="evidence" value="ECO:0007669"/>
    <property type="project" value="UniProtKB-KW"/>
</dbReference>
<comment type="subcellular location">
    <subcellularLocation>
        <location evidence="2">Mitochondrion outer membrane</location>
        <topology evidence="2">Single-pass membrane protein</topology>
    </subcellularLocation>
</comment>
<evidence type="ECO:0000256" key="9">
    <source>
        <dbReference type="ARBA" id="ARBA00023128"/>
    </source>
</evidence>
<reference evidence="11" key="1">
    <citation type="journal article" date="2019" name="Sci. Rep.">
        <title>Draft genome of Tanacetum cinerariifolium, the natural source of mosquito coil.</title>
        <authorList>
            <person name="Yamashiro T."/>
            <person name="Shiraishi A."/>
            <person name="Satake H."/>
            <person name="Nakayama K."/>
        </authorList>
    </citation>
    <scope>NUCLEOTIDE SEQUENCE</scope>
</reference>
<comment type="function">
    <text evidence="1">Central component of the receptor complex responsible for the recognition and translocation of cytosolically synthesized mitochondrial preproteins. Together with TOM22 functions as the transit peptide receptor at the surface of the mitochondrion outer membrane and facilitates the movement of preproteins into the translocation pore.</text>
</comment>
<evidence type="ECO:0000256" key="10">
    <source>
        <dbReference type="ARBA" id="ARBA00023136"/>
    </source>
</evidence>
<dbReference type="AlphaFoldDB" id="A0A699IDB9"/>
<keyword evidence="8" id="KW-1133">Transmembrane helix</keyword>
<comment type="similarity">
    <text evidence="3">Belongs to the Tom20 family.</text>
</comment>
<comment type="caution">
    <text evidence="11">The sequence shown here is derived from an EMBL/GenBank/DDBJ whole genome shotgun (WGS) entry which is preliminary data.</text>
</comment>